<name>A0A0G4HX59_9ALVE</name>
<organism evidence="2">
    <name type="scientific">Chromera velia CCMP2878</name>
    <dbReference type="NCBI Taxonomy" id="1169474"/>
    <lineage>
        <taxon>Eukaryota</taxon>
        <taxon>Sar</taxon>
        <taxon>Alveolata</taxon>
        <taxon>Colpodellida</taxon>
        <taxon>Chromeraceae</taxon>
        <taxon>Chromera</taxon>
    </lineage>
</organism>
<dbReference type="AlphaFoldDB" id="A0A0G4HX59"/>
<protein>
    <recommendedName>
        <fullName evidence="1">DOT1 domain-containing protein</fullName>
    </recommendedName>
</protein>
<evidence type="ECO:0000259" key="1">
    <source>
        <dbReference type="Pfam" id="PF08123"/>
    </source>
</evidence>
<dbReference type="Gene3D" id="3.40.50.150">
    <property type="entry name" value="Vaccinia Virus protein VP39"/>
    <property type="match status" value="1"/>
</dbReference>
<accession>A0A0G4HX59</accession>
<dbReference type="SUPFAM" id="SSF53335">
    <property type="entry name" value="S-adenosyl-L-methionine-dependent methyltransferases"/>
    <property type="match status" value="1"/>
</dbReference>
<sequence length="355" mass="39253">MAGRSSTHRFLFSGENCLMGTSTMGMYGECRENSLADAFDILEKKYALDESSVFMDLGSGRGVPSILAASMTKCLASLGIEMDETVFMLSVQNLSKAHRRREEDLSDKDEQTGKNLSKPTSSLRCAFGRMDGTICLDWSPVSHMYSFDCCIPLYMVDQFVRVFNHSETCFCFASFRKDLISLFSLDGILAEHVSMQMTGSSEGRQLYIYLKHDWEAVAKRNREMFREIRENLYKNNDTPASVSVSVSARMNDPVYVASLIDARRGNESSSAVSAVSIEKGIKKLYTSAVKGPKWGGQPVKALSARDALEGGFLRGKDSVVWRLFLSALASPEVHQEACGRILDVSQFGRMGEGGG</sequence>
<proteinExistence type="predicted"/>
<dbReference type="InterPro" id="IPR029063">
    <property type="entry name" value="SAM-dependent_MTases_sf"/>
</dbReference>
<dbReference type="VEuPathDB" id="CryptoDB:Cvel_32956"/>
<feature type="domain" description="DOT1" evidence="1">
    <location>
        <begin position="25"/>
        <end position="92"/>
    </location>
</feature>
<dbReference type="GO" id="GO:0031151">
    <property type="term" value="F:histone H3K79 methyltransferase activity"/>
    <property type="evidence" value="ECO:0007669"/>
    <property type="project" value="InterPro"/>
</dbReference>
<dbReference type="EMBL" id="CDMZ01004214">
    <property type="protein sequence ID" value="CEM49045.1"/>
    <property type="molecule type" value="Genomic_DNA"/>
</dbReference>
<dbReference type="InterPro" id="IPR025789">
    <property type="entry name" value="DOT1_dom"/>
</dbReference>
<dbReference type="PhylomeDB" id="A0A0G4HX59"/>
<dbReference type="Pfam" id="PF08123">
    <property type="entry name" value="DOT1"/>
    <property type="match status" value="1"/>
</dbReference>
<evidence type="ECO:0000313" key="2">
    <source>
        <dbReference type="EMBL" id="CEM49045.1"/>
    </source>
</evidence>
<gene>
    <name evidence="2" type="ORF">Cvel_32956</name>
</gene>
<reference evidence="2" key="1">
    <citation type="submission" date="2014-11" db="EMBL/GenBank/DDBJ databases">
        <authorList>
            <person name="Otto D Thomas"/>
            <person name="Naeem Raeece"/>
        </authorList>
    </citation>
    <scope>NUCLEOTIDE SEQUENCE</scope>
</reference>